<evidence type="ECO:0000256" key="8">
    <source>
        <dbReference type="SAM" id="MobiDB-lite"/>
    </source>
</evidence>
<keyword evidence="4" id="KW-0677">Repeat</keyword>
<dbReference type="GO" id="GO:0005856">
    <property type="term" value="C:cytoskeleton"/>
    <property type="evidence" value="ECO:0007669"/>
    <property type="project" value="UniProtKB-SubCell"/>
</dbReference>
<evidence type="ECO:0000256" key="3">
    <source>
        <dbReference type="ARBA" id="ARBA00022490"/>
    </source>
</evidence>
<proteinExistence type="predicted"/>
<dbReference type="GO" id="GO:0005929">
    <property type="term" value="C:cilium"/>
    <property type="evidence" value="ECO:0007669"/>
    <property type="project" value="UniProtKB-SubCell"/>
</dbReference>
<reference evidence="9" key="1">
    <citation type="submission" date="2015-12" db="EMBL/GenBank/DDBJ databases">
        <title>De novo transcriptome assembly of four potential Pierce s Disease insect vectors from Arizona vineyards.</title>
        <authorList>
            <person name="Tassone E.E."/>
        </authorList>
    </citation>
    <scope>NUCLEOTIDE SEQUENCE</scope>
</reference>
<feature type="non-terminal residue" evidence="9">
    <location>
        <position position="1"/>
    </location>
</feature>
<keyword evidence="5" id="KW-0802">TPR repeat</keyword>
<evidence type="ECO:0000256" key="5">
    <source>
        <dbReference type="ARBA" id="ARBA00022803"/>
    </source>
</evidence>
<keyword evidence="7" id="KW-0966">Cell projection</keyword>
<feature type="compositionally biased region" description="Polar residues" evidence="8">
    <location>
        <begin position="37"/>
        <end position="79"/>
    </location>
</feature>
<dbReference type="EMBL" id="GEDC01015549">
    <property type="protein sequence ID" value="JAS21749.1"/>
    <property type="molecule type" value="Transcribed_RNA"/>
</dbReference>
<evidence type="ECO:0000256" key="1">
    <source>
        <dbReference type="ARBA" id="ARBA00004138"/>
    </source>
</evidence>
<dbReference type="PANTHER" id="PTHR23040">
    <property type="match status" value="1"/>
</dbReference>
<dbReference type="InterPro" id="IPR040111">
    <property type="entry name" value="ODAD4"/>
</dbReference>
<comment type="subcellular location">
    <subcellularLocation>
        <location evidence="1">Cell projection</location>
        <location evidence="1">Cilium</location>
    </subcellularLocation>
    <subcellularLocation>
        <location evidence="2">Cytoplasm</location>
        <location evidence="2">Cytoskeleton</location>
    </subcellularLocation>
</comment>
<evidence type="ECO:0000313" key="9">
    <source>
        <dbReference type="EMBL" id="JAS21749.1"/>
    </source>
</evidence>
<feature type="non-terminal residue" evidence="9">
    <location>
        <position position="155"/>
    </location>
</feature>
<keyword evidence="6" id="KW-0206">Cytoskeleton</keyword>
<accession>A0A1B6D7T1</accession>
<evidence type="ECO:0000256" key="4">
    <source>
        <dbReference type="ARBA" id="ARBA00022737"/>
    </source>
</evidence>
<name>A0A1B6D7T1_9HEMI</name>
<feature type="region of interest" description="Disordered" evidence="8">
    <location>
        <begin position="135"/>
        <end position="155"/>
    </location>
</feature>
<evidence type="ECO:0000256" key="2">
    <source>
        <dbReference type="ARBA" id="ARBA00004245"/>
    </source>
</evidence>
<dbReference type="PANTHER" id="PTHR23040:SF1">
    <property type="entry name" value="OUTER DYNEIN ARM-DOCKING COMPLEX SUBUNIT 4"/>
    <property type="match status" value="1"/>
</dbReference>
<evidence type="ECO:0000256" key="7">
    <source>
        <dbReference type="ARBA" id="ARBA00023273"/>
    </source>
</evidence>
<organism evidence="9">
    <name type="scientific">Clastoptera arizonana</name>
    <name type="common">Arizona spittle bug</name>
    <dbReference type="NCBI Taxonomy" id="38151"/>
    <lineage>
        <taxon>Eukaryota</taxon>
        <taxon>Metazoa</taxon>
        <taxon>Ecdysozoa</taxon>
        <taxon>Arthropoda</taxon>
        <taxon>Hexapoda</taxon>
        <taxon>Insecta</taxon>
        <taxon>Pterygota</taxon>
        <taxon>Neoptera</taxon>
        <taxon>Paraneoptera</taxon>
        <taxon>Hemiptera</taxon>
        <taxon>Auchenorrhyncha</taxon>
        <taxon>Cercopoidea</taxon>
        <taxon>Clastopteridae</taxon>
        <taxon>Clastoptera</taxon>
    </lineage>
</organism>
<gene>
    <name evidence="9" type="ORF">g.44363</name>
</gene>
<feature type="region of interest" description="Disordered" evidence="8">
    <location>
        <begin position="1"/>
        <end position="81"/>
    </location>
</feature>
<evidence type="ECO:0000256" key="6">
    <source>
        <dbReference type="ARBA" id="ARBA00023212"/>
    </source>
</evidence>
<dbReference type="AlphaFoldDB" id="A0A1B6D7T1"/>
<dbReference type="GO" id="GO:0005737">
    <property type="term" value="C:cytoplasm"/>
    <property type="evidence" value="ECO:0007669"/>
    <property type="project" value="TreeGrafter"/>
</dbReference>
<protein>
    <submittedName>
        <fullName evidence="9">Uncharacterized protein</fullName>
    </submittedName>
</protein>
<sequence length="155" mass="17059">TIGSKTNSLLVVPPSMDPFREKDSRLSSAADKCIDLSSGSSTGRRSALSNLSAGSKSALGTSSSRLSKNRPGSDTQKNDSGLLGELYVDKKYLEHLLNHPDIRSQHQEASNKEIRALAEEGVAFLTNRQEFWRQQKSNTTGNIIRKDNKKKQNNL</sequence>
<keyword evidence="3" id="KW-0963">Cytoplasm</keyword>